<evidence type="ECO:0000313" key="3">
    <source>
        <dbReference type="EMBL" id="QOW60339.1"/>
    </source>
</evidence>
<dbReference type="SMART" id="SM00267">
    <property type="entry name" value="GGDEF"/>
    <property type="match status" value="1"/>
</dbReference>
<feature type="transmembrane region" description="Helical" evidence="1">
    <location>
        <begin position="21"/>
        <end position="42"/>
    </location>
</feature>
<dbReference type="RefSeq" id="WP_194075897.1">
    <property type="nucleotide sequence ID" value="NZ_CP061839.1"/>
</dbReference>
<dbReference type="SUPFAM" id="SSF55073">
    <property type="entry name" value="Nucleotide cyclase"/>
    <property type="match status" value="1"/>
</dbReference>
<evidence type="ECO:0000313" key="4">
    <source>
        <dbReference type="Proteomes" id="UP000593915"/>
    </source>
</evidence>
<evidence type="ECO:0000256" key="1">
    <source>
        <dbReference type="SAM" id="Phobius"/>
    </source>
</evidence>
<name>A0A7S6WNN8_9SPIR</name>
<dbReference type="PROSITE" id="PS50887">
    <property type="entry name" value="GGDEF"/>
    <property type="match status" value="1"/>
</dbReference>
<dbReference type="InterPro" id="IPR029787">
    <property type="entry name" value="Nucleotide_cyclase"/>
</dbReference>
<keyword evidence="1" id="KW-0472">Membrane</keyword>
<proteinExistence type="predicted"/>
<reference evidence="3 4" key="1">
    <citation type="submission" date="2020-09" db="EMBL/GenBank/DDBJ databases">
        <title>Characterization of Treponema spp. from bovine digital dermatitis in Korea.</title>
        <authorList>
            <person name="Espiritu H.M."/>
            <person name="Cho Y.I."/>
            <person name="Mamuad L."/>
        </authorList>
    </citation>
    <scope>NUCLEOTIDE SEQUENCE [LARGE SCALE GENOMIC DNA]</scope>
    <source>
        <strain evidence="3 4">KS1</strain>
    </source>
</reference>
<keyword evidence="1" id="KW-1133">Transmembrane helix</keyword>
<dbReference type="InterPro" id="IPR000160">
    <property type="entry name" value="GGDEF_dom"/>
</dbReference>
<evidence type="ECO:0000259" key="2">
    <source>
        <dbReference type="PROSITE" id="PS50887"/>
    </source>
</evidence>
<dbReference type="EMBL" id="CP061839">
    <property type="protein sequence ID" value="QOW60339.1"/>
    <property type="molecule type" value="Genomic_DNA"/>
</dbReference>
<gene>
    <name evidence="3" type="ORF">IFE08_11020</name>
</gene>
<dbReference type="InterPro" id="IPR043128">
    <property type="entry name" value="Rev_trsase/Diguanyl_cyclase"/>
</dbReference>
<protein>
    <submittedName>
        <fullName evidence="3">Diguanylate cyclase</fullName>
    </submittedName>
</protein>
<organism evidence="3 4">
    <name type="scientific">Treponema pedis</name>
    <dbReference type="NCBI Taxonomy" id="409322"/>
    <lineage>
        <taxon>Bacteria</taxon>
        <taxon>Pseudomonadati</taxon>
        <taxon>Spirochaetota</taxon>
        <taxon>Spirochaetia</taxon>
        <taxon>Spirochaetales</taxon>
        <taxon>Treponemataceae</taxon>
        <taxon>Treponema</taxon>
    </lineage>
</organism>
<dbReference type="Proteomes" id="UP000593915">
    <property type="component" value="Chromosome"/>
</dbReference>
<dbReference type="AlphaFoldDB" id="A0A7S6WNN8"/>
<accession>A0A7S6WNN8</accession>
<sequence length="497" mass="55570">MNKKNNGFYYDGSLISRAAGIYAAIAVLIIVGTVGRFVYGIISEADRGNVSAKTTFAYFAKYLISSAENEEFGETVYKEKAEKLAAELALKGFAIYDSKGKIFLSWSKDSEIIQSDDTGTVSVKTASFFTKNFTGEISLKTKQAAAQTFKLSAAVPTLKGEIIYALARSSFFIIFTVLLLTLIIIFMEKLSQASGKIYATVLPKETEEEDLHDDSSESVKNNLFSSTDNGYTEELKTSSYSAPANNFYKDTEKKDSVKDEYDGKTYTLEDLDNLSITKSFPYESDTKVEEYNEPVDITYLQTAEENSEEGKNDSLNYTSDTTMENLSERPPVLYSPITGIPTQAQLMECLQYELEHSGASEQELAFSIIKLKDFTIESLVAKKIADMLIEVVKLKDMIFEFEDDGFAVIFQDTGLDGAMKKCEEIYGRIKNILDEYNISEPIAIGITARFSRLIDSHRMMEEVRAALARAIDGNNEPIVAFRVNTEKYRKFIAAENI</sequence>
<feature type="domain" description="GGDEF" evidence="2">
    <location>
        <begin position="362"/>
        <end position="483"/>
    </location>
</feature>
<keyword evidence="1" id="KW-0812">Transmembrane</keyword>
<feature type="transmembrane region" description="Helical" evidence="1">
    <location>
        <begin position="162"/>
        <end position="186"/>
    </location>
</feature>
<dbReference type="Gene3D" id="3.30.70.270">
    <property type="match status" value="1"/>
</dbReference>